<dbReference type="InParanoid" id="A0A1C7N8U0"/>
<dbReference type="AlphaFoldDB" id="A0A1C7N8U0"/>
<dbReference type="STRING" id="101091.A0A1C7N8U0"/>
<feature type="compositionally biased region" description="Basic and acidic residues" evidence="1">
    <location>
        <begin position="7"/>
        <end position="21"/>
    </location>
</feature>
<dbReference type="Proteomes" id="UP000093000">
    <property type="component" value="Unassembled WGS sequence"/>
</dbReference>
<keyword evidence="4" id="KW-1185">Reference proteome</keyword>
<dbReference type="InterPro" id="IPR009723">
    <property type="entry name" value="Pop1_N"/>
</dbReference>
<feature type="region of interest" description="Disordered" evidence="1">
    <location>
        <begin position="1"/>
        <end position="53"/>
    </location>
</feature>
<proteinExistence type="predicted"/>
<sequence length="157" mass="17901">MSSSTSKKTDKPIEPVDDNNKSGKQKRRDRYKSMREIGTHNKTSNSLAQDIPKVTGPIDADRFALARIKEINDMQSAIKKSSYAMTELAFQSLPRGLRRRAASHNINRLPARLREKAAREAFKSAPGSKLIRKRVRKIKTPKNTVLEFLRRQSKALR</sequence>
<evidence type="ECO:0000313" key="4">
    <source>
        <dbReference type="Proteomes" id="UP000093000"/>
    </source>
</evidence>
<dbReference type="EMBL" id="LUGH01000439">
    <property type="protein sequence ID" value="OBZ85049.1"/>
    <property type="molecule type" value="Genomic_DNA"/>
</dbReference>
<dbReference type="PANTHER" id="PTHR22731">
    <property type="entry name" value="RIBONUCLEASES P/MRP PROTEIN SUBUNIT POP1"/>
    <property type="match status" value="1"/>
</dbReference>
<name>A0A1C7N8U0_9FUNG</name>
<dbReference type="InterPro" id="IPR039182">
    <property type="entry name" value="Pop1"/>
</dbReference>
<dbReference type="OrthoDB" id="2443623at2759"/>
<evidence type="ECO:0000259" key="2">
    <source>
        <dbReference type="Pfam" id="PF06978"/>
    </source>
</evidence>
<feature type="domain" description="Pop1 N-terminal" evidence="2">
    <location>
        <begin position="63"/>
        <end position="145"/>
    </location>
</feature>
<dbReference type="PANTHER" id="PTHR22731:SF3">
    <property type="entry name" value="RIBONUCLEASES P_MRP PROTEIN SUBUNIT POP1"/>
    <property type="match status" value="1"/>
</dbReference>
<comment type="caution">
    <text evidence="3">The sequence shown here is derived from an EMBL/GenBank/DDBJ whole genome shotgun (WGS) entry which is preliminary data.</text>
</comment>
<dbReference type="Pfam" id="PF06978">
    <property type="entry name" value="POP1_N"/>
    <property type="match status" value="1"/>
</dbReference>
<protein>
    <recommendedName>
        <fullName evidence="2">Pop1 N-terminal domain-containing protein</fullName>
    </recommendedName>
</protein>
<evidence type="ECO:0000313" key="3">
    <source>
        <dbReference type="EMBL" id="OBZ85049.1"/>
    </source>
</evidence>
<dbReference type="GO" id="GO:0000172">
    <property type="term" value="C:ribonuclease MRP complex"/>
    <property type="evidence" value="ECO:0007669"/>
    <property type="project" value="InterPro"/>
</dbReference>
<dbReference type="GO" id="GO:0001682">
    <property type="term" value="P:tRNA 5'-leader removal"/>
    <property type="evidence" value="ECO:0007669"/>
    <property type="project" value="InterPro"/>
</dbReference>
<gene>
    <name evidence="3" type="ORF">A0J61_06907</name>
</gene>
<organism evidence="3 4">
    <name type="scientific">Choanephora cucurbitarum</name>
    <dbReference type="NCBI Taxonomy" id="101091"/>
    <lineage>
        <taxon>Eukaryota</taxon>
        <taxon>Fungi</taxon>
        <taxon>Fungi incertae sedis</taxon>
        <taxon>Mucoromycota</taxon>
        <taxon>Mucoromycotina</taxon>
        <taxon>Mucoromycetes</taxon>
        <taxon>Mucorales</taxon>
        <taxon>Mucorineae</taxon>
        <taxon>Choanephoraceae</taxon>
        <taxon>Choanephoroideae</taxon>
        <taxon>Choanephora</taxon>
    </lineage>
</organism>
<evidence type="ECO:0000256" key="1">
    <source>
        <dbReference type="SAM" id="MobiDB-lite"/>
    </source>
</evidence>
<accession>A0A1C7N8U0</accession>
<reference evidence="3 4" key="1">
    <citation type="submission" date="2016-03" db="EMBL/GenBank/DDBJ databases">
        <title>Choanephora cucurbitarum.</title>
        <authorList>
            <person name="Min B."/>
            <person name="Park H."/>
            <person name="Park J.-H."/>
            <person name="Shin H.-D."/>
            <person name="Choi I.-G."/>
        </authorList>
    </citation>
    <scope>NUCLEOTIDE SEQUENCE [LARGE SCALE GENOMIC DNA]</scope>
    <source>
        <strain evidence="3 4">KUS-F28377</strain>
    </source>
</reference>
<dbReference type="GO" id="GO:0005655">
    <property type="term" value="C:nucleolar ribonuclease P complex"/>
    <property type="evidence" value="ECO:0007669"/>
    <property type="project" value="InterPro"/>
</dbReference>